<sequence length="176" mass="19888">MNNRKLTEKQEKFCNYYLDCDGNASEAYRMAYDASKMQPETIWSNASRMLASNKVAARIDELRAQRAEASKISRDKVEKVLMDIVMMDPNELYLVDPVTGKIKLKSPSQMPKRVRNAMKKISNDKGKVSYEFNGKVEAAKLLASMNGWNAPQQISIGGNQGGNINEIRIGFDQEEE</sequence>
<dbReference type="InterPro" id="IPR038713">
    <property type="entry name" value="Terminase_Gp1_N_sf"/>
</dbReference>
<dbReference type="GO" id="GO:0051276">
    <property type="term" value="P:chromosome organization"/>
    <property type="evidence" value="ECO:0007669"/>
    <property type="project" value="InterPro"/>
</dbReference>
<proteinExistence type="predicted"/>
<name>A0A3E4WH79_9BACT</name>
<organism evidence="1 2">
    <name type="scientific">Phocaeicola plebeius</name>
    <dbReference type="NCBI Taxonomy" id="310297"/>
    <lineage>
        <taxon>Bacteria</taxon>
        <taxon>Pseudomonadati</taxon>
        <taxon>Bacteroidota</taxon>
        <taxon>Bacteroidia</taxon>
        <taxon>Bacteroidales</taxon>
        <taxon>Bacteroidaceae</taxon>
        <taxon>Phocaeicola</taxon>
    </lineage>
</organism>
<dbReference type="Proteomes" id="UP000260780">
    <property type="component" value="Unassembled WGS sequence"/>
</dbReference>
<comment type="caution">
    <text evidence="1">The sequence shown here is derived from an EMBL/GenBank/DDBJ whole genome shotgun (WGS) entry which is preliminary data.</text>
</comment>
<gene>
    <name evidence="1" type="ORF">DXC17_04610</name>
</gene>
<dbReference type="Gene3D" id="1.10.10.1400">
    <property type="entry name" value="Terminase, small subunit, N-terminal DNA-binding domain, HTH motif"/>
    <property type="match status" value="1"/>
</dbReference>
<evidence type="ECO:0000313" key="2">
    <source>
        <dbReference type="Proteomes" id="UP000260780"/>
    </source>
</evidence>
<dbReference type="AlphaFoldDB" id="A0A3E4WH79"/>
<evidence type="ECO:0000313" key="1">
    <source>
        <dbReference type="EMBL" id="RGM41598.1"/>
    </source>
</evidence>
<dbReference type="EMBL" id="QSTF01000007">
    <property type="protein sequence ID" value="RGM41598.1"/>
    <property type="molecule type" value="Genomic_DNA"/>
</dbReference>
<reference evidence="1 2" key="1">
    <citation type="submission" date="2018-08" db="EMBL/GenBank/DDBJ databases">
        <title>A genome reference for cultivated species of the human gut microbiota.</title>
        <authorList>
            <person name="Zou Y."/>
            <person name="Xue W."/>
            <person name="Luo G."/>
        </authorList>
    </citation>
    <scope>NUCLEOTIDE SEQUENCE [LARGE SCALE GENOMIC DNA]</scope>
    <source>
        <strain evidence="1 2">OM08-14</strain>
    </source>
</reference>
<dbReference type="InterPro" id="IPR005335">
    <property type="entry name" value="Terminase_ssu"/>
</dbReference>
<dbReference type="Pfam" id="PF03592">
    <property type="entry name" value="Terminase_2"/>
    <property type="match status" value="1"/>
</dbReference>
<protein>
    <submittedName>
        <fullName evidence="1">Terminase small subunit</fullName>
    </submittedName>
</protein>
<accession>A0A3E4WH79</accession>
<dbReference type="RefSeq" id="WP_117747508.1">
    <property type="nucleotide sequence ID" value="NZ_JAQCSP010000004.1"/>
</dbReference>